<evidence type="ECO:0000256" key="2">
    <source>
        <dbReference type="ARBA" id="ARBA00022771"/>
    </source>
</evidence>
<dbReference type="Pfam" id="PF06839">
    <property type="entry name" value="Zn_ribbon_GRF"/>
    <property type="match status" value="1"/>
</dbReference>
<feature type="region of interest" description="Disordered" evidence="5">
    <location>
        <begin position="1"/>
        <end position="30"/>
    </location>
</feature>
<dbReference type="Proteomes" id="UP000319257">
    <property type="component" value="Unassembled WGS sequence"/>
</dbReference>
<dbReference type="InterPro" id="IPR010666">
    <property type="entry name" value="Znf_GRF"/>
</dbReference>
<dbReference type="RefSeq" id="XP_030998323.1">
    <property type="nucleotide sequence ID" value="XM_031137866.1"/>
</dbReference>
<reference evidence="7 8" key="1">
    <citation type="submission" date="2019-06" db="EMBL/GenBank/DDBJ databases">
        <title>Draft genome sequence of the filamentous fungus Phialemoniopsis curvata isolated from diesel fuel.</title>
        <authorList>
            <person name="Varaljay V.A."/>
            <person name="Lyon W.J."/>
            <person name="Crouch A.L."/>
            <person name="Drake C.E."/>
            <person name="Hollomon J.M."/>
            <person name="Nadeau L.J."/>
            <person name="Nunn H.S."/>
            <person name="Stevenson B.S."/>
            <person name="Bojanowski C.L."/>
            <person name="Crookes-Goodson W.J."/>
        </authorList>
    </citation>
    <scope>NUCLEOTIDE SEQUENCE [LARGE SCALE GENOMIC DNA]</scope>
    <source>
        <strain evidence="7 8">D216</strain>
    </source>
</reference>
<evidence type="ECO:0000313" key="7">
    <source>
        <dbReference type="EMBL" id="TPX16612.1"/>
    </source>
</evidence>
<feature type="region of interest" description="Disordered" evidence="5">
    <location>
        <begin position="145"/>
        <end position="351"/>
    </location>
</feature>
<feature type="compositionally biased region" description="Basic and acidic residues" evidence="5">
    <location>
        <begin position="210"/>
        <end position="227"/>
    </location>
</feature>
<feature type="compositionally biased region" description="Low complexity" evidence="5">
    <location>
        <begin position="292"/>
        <end position="347"/>
    </location>
</feature>
<evidence type="ECO:0000256" key="1">
    <source>
        <dbReference type="ARBA" id="ARBA00022723"/>
    </source>
</evidence>
<feature type="compositionally biased region" description="Acidic residues" evidence="5">
    <location>
        <begin position="167"/>
        <end position="176"/>
    </location>
</feature>
<feature type="compositionally biased region" description="Basic residues" evidence="5">
    <location>
        <begin position="1"/>
        <end position="10"/>
    </location>
</feature>
<name>A0A507B2X0_9PEZI</name>
<feature type="non-terminal residue" evidence="7">
    <location>
        <position position="398"/>
    </location>
</feature>
<keyword evidence="3" id="KW-0862">Zinc</keyword>
<organism evidence="7 8">
    <name type="scientific">Thyridium curvatum</name>
    <dbReference type="NCBI Taxonomy" id="1093900"/>
    <lineage>
        <taxon>Eukaryota</taxon>
        <taxon>Fungi</taxon>
        <taxon>Dikarya</taxon>
        <taxon>Ascomycota</taxon>
        <taxon>Pezizomycotina</taxon>
        <taxon>Sordariomycetes</taxon>
        <taxon>Sordariomycetidae</taxon>
        <taxon>Thyridiales</taxon>
        <taxon>Thyridiaceae</taxon>
        <taxon>Thyridium</taxon>
    </lineage>
</organism>
<dbReference type="OrthoDB" id="430051at2759"/>
<dbReference type="GeneID" id="41971000"/>
<protein>
    <recommendedName>
        <fullName evidence="6">GRF-type domain-containing protein</fullName>
    </recommendedName>
</protein>
<evidence type="ECO:0000256" key="3">
    <source>
        <dbReference type="ARBA" id="ARBA00022833"/>
    </source>
</evidence>
<feature type="region of interest" description="Disordered" evidence="5">
    <location>
        <begin position="99"/>
        <end position="129"/>
    </location>
</feature>
<dbReference type="EMBL" id="SKBQ01000016">
    <property type="protein sequence ID" value="TPX16612.1"/>
    <property type="molecule type" value="Genomic_DNA"/>
</dbReference>
<feature type="domain" description="GRF-type" evidence="6">
    <location>
        <begin position="40"/>
        <end position="84"/>
    </location>
</feature>
<proteinExistence type="predicted"/>
<feature type="compositionally biased region" description="Polar residues" evidence="5">
    <location>
        <begin position="261"/>
        <end position="271"/>
    </location>
</feature>
<comment type="caution">
    <text evidence="7">The sequence shown here is derived from an EMBL/GenBank/DDBJ whole genome shotgun (WGS) entry which is preliminary data.</text>
</comment>
<evidence type="ECO:0000256" key="4">
    <source>
        <dbReference type="PROSITE-ProRule" id="PRU01343"/>
    </source>
</evidence>
<gene>
    <name evidence="7" type="ORF">E0L32_003553</name>
</gene>
<evidence type="ECO:0000313" key="8">
    <source>
        <dbReference type="Proteomes" id="UP000319257"/>
    </source>
</evidence>
<dbReference type="InParanoid" id="A0A507B2X0"/>
<dbReference type="GO" id="GO:0008270">
    <property type="term" value="F:zinc ion binding"/>
    <property type="evidence" value="ECO:0007669"/>
    <property type="project" value="UniProtKB-KW"/>
</dbReference>
<keyword evidence="8" id="KW-1185">Reference proteome</keyword>
<feature type="compositionally biased region" description="Acidic residues" evidence="5">
    <location>
        <begin position="228"/>
        <end position="241"/>
    </location>
</feature>
<dbReference type="PANTHER" id="PTHR33680">
    <property type="entry name" value="OS07G0190500 PROTEIN"/>
    <property type="match status" value="1"/>
</dbReference>
<dbReference type="STRING" id="1093900.A0A507B2X0"/>
<accession>A0A507B2X0</accession>
<keyword evidence="1" id="KW-0479">Metal-binding</keyword>
<dbReference type="PROSITE" id="PS51999">
    <property type="entry name" value="ZF_GRF"/>
    <property type="match status" value="1"/>
</dbReference>
<dbReference type="PANTHER" id="PTHR33680:SF1">
    <property type="entry name" value="OS05G0489500 PROTEIN"/>
    <property type="match status" value="1"/>
</dbReference>
<evidence type="ECO:0000259" key="6">
    <source>
        <dbReference type="PROSITE" id="PS51999"/>
    </source>
</evidence>
<sequence>MYSTPRKQRKTSYNSFRSGGHGRGTPSRQPGLFENGQWLCDCTPRLPALRLQVKKQGANKGRWFYTCQRERRDQCGFFLWEDAARAREEAALLLGGAAARSEPRGAGRDGIATSIGPGAPPTPTPAPRQQRVIPTAIGSDGIATMSSRAAQPRQRTFRGVPGGEGELLSDDSDGEMFVDSGSSSTMSRTMPIKAEAAPSSSSSDFLWAAPERRARQDPTAKRKREADDVGGGEDFSDGLDSDMEREMAAMADETAERAARQLTTEPKSLSNDMLGLTPVRPAPQTGLPTPSTAKTKPEAATITTTTPTKPTTPSSHTLTPDTSAQAQTPSTAAGTLPPGSSSPAAASPDEDYPITAAVLRLLPPADADADADAPLTPAARSAVRAELNGHALRVLEHG</sequence>
<evidence type="ECO:0000256" key="5">
    <source>
        <dbReference type="SAM" id="MobiDB-lite"/>
    </source>
</evidence>
<dbReference type="AlphaFoldDB" id="A0A507B2X0"/>
<keyword evidence="2 4" id="KW-0863">Zinc-finger</keyword>